<dbReference type="EMBL" id="JAUFQH010000022">
    <property type="protein sequence ID" value="MDN3621351.1"/>
    <property type="molecule type" value="Genomic_DNA"/>
</dbReference>
<dbReference type="Proteomes" id="UP001228636">
    <property type="component" value="Unassembled WGS sequence"/>
</dbReference>
<evidence type="ECO:0000313" key="1">
    <source>
        <dbReference type="EMBL" id="MDN3621351.1"/>
    </source>
</evidence>
<comment type="caution">
    <text evidence="1">The sequence shown here is derived from an EMBL/GenBank/DDBJ whole genome shotgun (WGS) entry which is preliminary data.</text>
</comment>
<dbReference type="RefSeq" id="WP_261972831.1">
    <property type="nucleotide sequence ID" value="NZ_CP103460.1"/>
</dbReference>
<accession>A0AAJ1QZY8</accession>
<organism evidence="1 2">
    <name type="scientific">Polaribacter sejongensis</name>
    <dbReference type="NCBI Taxonomy" id="985043"/>
    <lineage>
        <taxon>Bacteria</taxon>
        <taxon>Pseudomonadati</taxon>
        <taxon>Bacteroidota</taxon>
        <taxon>Flavobacteriia</taxon>
        <taxon>Flavobacteriales</taxon>
        <taxon>Flavobacteriaceae</taxon>
    </lineage>
</organism>
<gene>
    <name evidence="1" type="ORF">QWY81_17925</name>
</gene>
<name>A0AAJ1QZY8_9FLAO</name>
<reference evidence="1 2" key="1">
    <citation type="journal article" date="2014" name="Int. J. Syst. Evol. Microbiol.">
        <title>Complete genome sequence of Corynebacterium casei LMG S-19264T (=DSM 44701T), isolated from a smear-ripened cheese.</title>
        <authorList>
            <consortium name="US DOE Joint Genome Institute (JGI-PGF)"/>
            <person name="Walter F."/>
            <person name="Albersmeier A."/>
            <person name="Kalinowski J."/>
            <person name="Ruckert C."/>
        </authorList>
    </citation>
    <scope>NUCLEOTIDE SEQUENCE [LARGE SCALE GENOMIC DNA]</scope>
    <source>
        <strain evidence="1 2">CECT 8670</strain>
    </source>
</reference>
<evidence type="ECO:0000313" key="2">
    <source>
        <dbReference type="Proteomes" id="UP001228636"/>
    </source>
</evidence>
<proteinExistence type="predicted"/>
<dbReference type="AlphaFoldDB" id="A0AAJ1QZY8"/>
<sequence length="75" mass="7991">MAITKQQLEDGLYAIRNQYSDDKDIDIDTARRNIAKQEAQLISDFVIGRETTVTITGTSASGGAVTGTGTGIIKS</sequence>
<protein>
    <submittedName>
        <fullName evidence="1">Uncharacterized protein</fullName>
    </submittedName>
</protein>